<proteinExistence type="predicted"/>
<evidence type="ECO:0000313" key="1">
    <source>
        <dbReference type="EMBL" id="KAF2685575.1"/>
    </source>
</evidence>
<dbReference type="Proteomes" id="UP000799291">
    <property type="component" value="Unassembled WGS sequence"/>
</dbReference>
<keyword evidence="2" id="KW-1185">Reference proteome</keyword>
<accession>A0A6G1J5Q9</accession>
<organism evidence="1 2">
    <name type="scientific">Lentithecium fluviatile CBS 122367</name>
    <dbReference type="NCBI Taxonomy" id="1168545"/>
    <lineage>
        <taxon>Eukaryota</taxon>
        <taxon>Fungi</taxon>
        <taxon>Dikarya</taxon>
        <taxon>Ascomycota</taxon>
        <taxon>Pezizomycotina</taxon>
        <taxon>Dothideomycetes</taxon>
        <taxon>Pleosporomycetidae</taxon>
        <taxon>Pleosporales</taxon>
        <taxon>Massarineae</taxon>
        <taxon>Lentitheciaceae</taxon>
        <taxon>Lentithecium</taxon>
    </lineage>
</organism>
<name>A0A6G1J5Q9_9PLEO</name>
<gene>
    <name evidence="1" type="ORF">K458DRAFT_416813</name>
</gene>
<dbReference type="AlphaFoldDB" id="A0A6G1J5Q9"/>
<evidence type="ECO:0000313" key="2">
    <source>
        <dbReference type="Proteomes" id="UP000799291"/>
    </source>
</evidence>
<sequence length="76" mass="8430">MFRPLALSTDVVAWHRTNSACLLHLIAQICASENFCTNYLHSFSALPAQPGNRRPALCSLYPHSFSHRSTVKSAQS</sequence>
<reference evidence="1" key="1">
    <citation type="journal article" date="2020" name="Stud. Mycol.">
        <title>101 Dothideomycetes genomes: a test case for predicting lifestyles and emergence of pathogens.</title>
        <authorList>
            <person name="Haridas S."/>
            <person name="Albert R."/>
            <person name="Binder M."/>
            <person name="Bloem J."/>
            <person name="Labutti K."/>
            <person name="Salamov A."/>
            <person name="Andreopoulos B."/>
            <person name="Baker S."/>
            <person name="Barry K."/>
            <person name="Bills G."/>
            <person name="Bluhm B."/>
            <person name="Cannon C."/>
            <person name="Castanera R."/>
            <person name="Culley D."/>
            <person name="Daum C."/>
            <person name="Ezra D."/>
            <person name="Gonzalez J."/>
            <person name="Henrissat B."/>
            <person name="Kuo A."/>
            <person name="Liang C."/>
            <person name="Lipzen A."/>
            <person name="Lutzoni F."/>
            <person name="Magnuson J."/>
            <person name="Mondo S."/>
            <person name="Nolan M."/>
            <person name="Ohm R."/>
            <person name="Pangilinan J."/>
            <person name="Park H.-J."/>
            <person name="Ramirez L."/>
            <person name="Alfaro M."/>
            <person name="Sun H."/>
            <person name="Tritt A."/>
            <person name="Yoshinaga Y."/>
            <person name="Zwiers L.-H."/>
            <person name="Turgeon B."/>
            <person name="Goodwin S."/>
            <person name="Spatafora J."/>
            <person name="Crous P."/>
            <person name="Grigoriev I."/>
        </authorList>
    </citation>
    <scope>NUCLEOTIDE SEQUENCE</scope>
    <source>
        <strain evidence="1">CBS 122367</strain>
    </source>
</reference>
<dbReference type="EMBL" id="MU005578">
    <property type="protein sequence ID" value="KAF2685575.1"/>
    <property type="molecule type" value="Genomic_DNA"/>
</dbReference>
<protein>
    <submittedName>
        <fullName evidence="1">Uncharacterized protein</fullName>
    </submittedName>
</protein>